<dbReference type="InterPro" id="IPR004143">
    <property type="entry name" value="BPL_LPL_catalytic"/>
</dbReference>
<gene>
    <name evidence="3" type="primary">birA</name>
    <name evidence="3" type="ORF">ULMS_11930</name>
</gene>
<feature type="domain" description="BPL/LPL catalytic" evidence="2">
    <location>
        <begin position="1"/>
        <end position="177"/>
    </location>
</feature>
<keyword evidence="4" id="KW-1185">Reference proteome</keyword>
<comment type="caution">
    <text evidence="3">The sequence shown here is derived from an EMBL/GenBank/DDBJ whole genome shotgun (WGS) entry which is preliminary data.</text>
</comment>
<dbReference type="AlphaFoldDB" id="A0A5J4G035"/>
<organism evidence="3 4">
    <name type="scientific">Patiriisocius marinistellae</name>
    <dbReference type="NCBI Taxonomy" id="2494560"/>
    <lineage>
        <taxon>Bacteria</taxon>
        <taxon>Pseudomonadati</taxon>
        <taxon>Bacteroidota</taxon>
        <taxon>Flavobacteriia</taxon>
        <taxon>Flavobacteriales</taxon>
        <taxon>Flavobacteriaceae</taxon>
        <taxon>Patiriisocius</taxon>
    </lineage>
</organism>
<dbReference type="GO" id="GO:0004077">
    <property type="term" value="F:biotin--[biotin carboxyl-carrier protein] ligase activity"/>
    <property type="evidence" value="ECO:0007669"/>
    <property type="project" value="InterPro"/>
</dbReference>
<sequence>MNLIKINAIPSTNTYLKELRMSTTLSDETVVLASNQTKGRGQHTNSWQSQPANSLTFSIYKLFGNVKLEHQFYVSMAVSLGVYLTLKKLEIPNVKIKWPNDIMAEEKKCCGILIETSIKKSNIKDAIIGIGLNVNESQFENLPKASSLYLTTGKMFDIDVVLKILTSEILKKLHLLQLNELNKLHDQYHSHLYKMGKISVFEDANGLKFNGIIKGVTNNGLLIVETEDSTLLYFGLKEIRLLG</sequence>
<dbReference type="Pfam" id="PF03099">
    <property type="entry name" value="BPL_LplA_LipB"/>
    <property type="match status" value="1"/>
</dbReference>
<evidence type="ECO:0000256" key="1">
    <source>
        <dbReference type="ARBA" id="ARBA00022598"/>
    </source>
</evidence>
<dbReference type="SUPFAM" id="SSF55681">
    <property type="entry name" value="Class II aaRS and biotin synthetases"/>
    <property type="match status" value="1"/>
</dbReference>
<proteinExistence type="predicted"/>
<dbReference type="RefSeq" id="WP_172966846.1">
    <property type="nucleotide sequence ID" value="NZ_BKCF01000001.1"/>
</dbReference>
<evidence type="ECO:0000313" key="3">
    <source>
        <dbReference type="EMBL" id="GEQ85685.1"/>
    </source>
</evidence>
<evidence type="ECO:0000313" key="4">
    <source>
        <dbReference type="Proteomes" id="UP000326994"/>
    </source>
</evidence>
<dbReference type="NCBIfam" id="TIGR00121">
    <property type="entry name" value="birA_ligase"/>
    <property type="match status" value="1"/>
</dbReference>
<dbReference type="GO" id="GO:0005737">
    <property type="term" value="C:cytoplasm"/>
    <property type="evidence" value="ECO:0007669"/>
    <property type="project" value="TreeGrafter"/>
</dbReference>
<dbReference type="InterPro" id="IPR045864">
    <property type="entry name" value="aa-tRNA-synth_II/BPL/LPL"/>
</dbReference>
<protein>
    <submittedName>
        <fullName evidence="3">Biotin--[acetyl-CoA-carboxylase] ligase</fullName>
    </submittedName>
</protein>
<reference evidence="3 4" key="1">
    <citation type="submission" date="2019-08" db="EMBL/GenBank/DDBJ databases">
        <title>Ulvibacter marinistellae sp. nov., isolated from a starfish, Patiria pectinifera.</title>
        <authorList>
            <person name="Kawano K."/>
            <person name="Ushijima N."/>
            <person name="Kihara M."/>
            <person name="Itoh H."/>
        </authorList>
    </citation>
    <scope>NUCLEOTIDE SEQUENCE [LARGE SCALE GENOMIC DNA]</scope>
    <source>
        <strain evidence="3 4">KK4</strain>
    </source>
</reference>
<dbReference type="PROSITE" id="PS51733">
    <property type="entry name" value="BPL_LPL_CATALYTIC"/>
    <property type="match status" value="1"/>
</dbReference>
<name>A0A5J4G035_9FLAO</name>
<dbReference type="InterPro" id="IPR004408">
    <property type="entry name" value="Biotin_CoA_COase_ligase"/>
</dbReference>
<accession>A0A5J4G035</accession>
<dbReference type="Gene3D" id="3.30.930.10">
    <property type="entry name" value="Bira Bifunctional Protein, Domain 2"/>
    <property type="match status" value="1"/>
</dbReference>
<keyword evidence="1 3" id="KW-0436">Ligase</keyword>
<dbReference type="PANTHER" id="PTHR12835">
    <property type="entry name" value="BIOTIN PROTEIN LIGASE"/>
    <property type="match status" value="1"/>
</dbReference>
<dbReference type="PANTHER" id="PTHR12835:SF5">
    <property type="entry name" value="BIOTIN--PROTEIN LIGASE"/>
    <property type="match status" value="1"/>
</dbReference>
<dbReference type="CDD" id="cd16442">
    <property type="entry name" value="BPL"/>
    <property type="match status" value="1"/>
</dbReference>
<dbReference type="Proteomes" id="UP000326994">
    <property type="component" value="Unassembled WGS sequence"/>
</dbReference>
<evidence type="ECO:0000259" key="2">
    <source>
        <dbReference type="PROSITE" id="PS51733"/>
    </source>
</evidence>
<dbReference type="EMBL" id="BKCF01000001">
    <property type="protein sequence ID" value="GEQ85685.1"/>
    <property type="molecule type" value="Genomic_DNA"/>
</dbReference>